<evidence type="ECO:0000256" key="1">
    <source>
        <dbReference type="ARBA" id="ARBA00038211"/>
    </source>
</evidence>
<reference evidence="2" key="1">
    <citation type="submission" date="2021-11" db="EMBL/GenBank/DDBJ databases">
        <title>Purpureocillium_takamizusanense_genome.</title>
        <authorList>
            <person name="Nguyen N.-H."/>
        </authorList>
    </citation>
    <scope>NUCLEOTIDE SEQUENCE</scope>
    <source>
        <strain evidence="2">PT3</strain>
    </source>
</reference>
<protein>
    <recommendedName>
        <fullName evidence="4">Choline kinase</fullName>
    </recommendedName>
</protein>
<organism evidence="2 3">
    <name type="scientific">Purpureocillium takamizusanense</name>
    <dbReference type="NCBI Taxonomy" id="2060973"/>
    <lineage>
        <taxon>Eukaryota</taxon>
        <taxon>Fungi</taxon>
        <taxon>Dikarya</taxon>
        <taxon>Ascomycota</taxon>
        <taxon>Pezizomycotina</taxon>
        <taxon>Sordariomycetes</taxon>
        <taxon>Hypocreomycetidae</taxon>
        <taxon>Hypocreales</taxon>
        <taxon>Ophiocordycipitaceae</taxon>
        <taxon>Purpureocillium</taxon>
    </lineage>
</organism>
<accession>A0A9Q8QPD8</accession>
<keyword evidence="3" id="KW-1185">Reference proteome</keyword>
<dbReference type="GeneID" id="72072639"/>
<dbReference type="PANTHER" id="PTHR22603">
    <property type="entry name" value="CHOLINE/ETHANOALAMINE KINASE"/>
    <property type="match status" value="1"/>
</dbReference>
<comment type="similarity">
    <text evidence="1">Belongs to the choline/ethanolamine kinase family.</text>
</comment>
<evidence type="ECO:0000313" key="2">
    <source>
        <dbReference type="EMBL" id="UNI24984.1"/>
    </source>
</evidence>
<name>A0A9Q8QPD8_9HYPO</name>
<dbReference type="GO" id="GO:0005737">
    <property type="term" value="C:cytoplasm"/>
    <property type="evidence" value="ECO:0007669"/>
    <property type="project" value="TreeGrafter"/>
</dbReference>
<sequence>MTFGSSQKLSALSGTAADHDDGIVPNRDIWLDKPKPGTDDRESWLSFKNQVISMAQKLGLKGWELLPLGNGDAITVEQITDALTNFIYVVTPTAVVVDEHECSQRPQAVLLRIYGRHVEHLIDRESEFRVLRRLAGKELGPRLLGTFRNGRIEEYFEAAIALRPLDLCEPKASRRIARCLRELHDGIGLLPCERQDGPGVWKNWDQWLEKATEVATFVDNEAEKKTITSASHAWKTNGYVCGTTWTQFIEAVAKYRAYLNAAHGGEADMSKRLVLAHNDVHASNILRMQSQKDVSPLVRADQAGGRMMLIDYEYAGPNTRGYEFANHFREWTYDSHDPVCYLTRYPTREEQRRFIQAYLDHRPRCFNDDPTSPSDPVKNCPSSGSVGRALLEPTFSLIPGEPVTINARPCLVECGAVECEREGRVDRKVDELLEETRLWRPANNAHWVAWAMVQARIPGLINESDGRTSEGSTLEEAEQGGGTDNKFDFLRYAQEHALVFWGDMVQMGLVDATILPDALCARLRIVPN</sequence>
<dbReference type="GO" id="GO:0004305">
    <property type="term" value="F:ethanolamine kinase activity"/>
    <property type="evidence" value="ECO:0007669"/>
    <property type="project" value="TreeGrafter"/>
</dbReference>
<dbReference type="CDD" id="cd05157">
    <property type="entry name" value="ETNK_euk"/>
    <property type="match status" value="1"/>
</dbReference>
<dbReference type="Gene3D" id="3.90.1200.10">
    <property type="match status" value="1"/>
</dbReference>
<evidence type="ECO:0008006" key="4">
    <source>
        <dbReference type="Google" id="ProtNLM"/>
    </source>
</evidence>
<proteinExistence type="inferred from homology"/>
<dbReference type="RefSeq" id="XP_047848465.1">
    <property type="nucleotide sequence ID" value="XM_047992451.1"/>
</dbReference>
<dbReference type="Gene3D" id="3.30.200.20">
    <property type="entry name" value="Phosphorylase Kinase, domain 1"/>
    <property type="match status" value="1"/>
</dbReference>
<dbReference type="Pfam" id="PF01633">
    <property type="entry name" value="Choline_kinase"/>
    <property type="match status" value="1"/>
</dbReference>
<dbReference type="OrthoDB" id="10267235at2759"/>
<dbReference type="KEGG" id="ptkz:JDV02_010696"/>
<dbReference type="GO" id="GO:0004103">
    <property type="term" value="F:choline kinase activity"/>
    <property type="evidence" value="ECO:0007669"/>
    <property type="project" value="TreeGrafter"/>
</dbReference>
<dbReference type="EMBL" id="CP086366">
    <property type="protein sequence ID" value="UNI24984.1"/>
    <property type="molecule type" value="Genomic_DNA"/>
</dbReference>
<gene>
    <name evidence="2" type="ORF">JDV02_010696</name>
</gene>
<dbReference type="SUPFAM" id="SSF56112">
    <property type="entry name" value="Protein kinase-like (PK-like)"/>
    <property type="match status" value="1"/>
</dbReference>
<dbReference type="PANTHER" id="PTHR22603:SF93">
    <property type="entry name" value="RE24176P"/>
    <property type="match status" value="1"/>
</dbReference>
<evidence type="ECO:0000313" key="3">
    <source>
        <dbReference type="Proteomes" id="UP000829364"/>
    </source>
</evidence>
<dbReference type="InterPro" id="IPR011009">
    <property type="entry name" value="Kinase-like_dom_sf"/>
</dbReference>
<dbReference type="GO" id="GO:0006646">
    <property type="term" value="P:phosphatidylethanolamine biosynthetic process"/>
    <property type="evidence" value="ECO:0007669"/>
    <property type="project" value="TreeGrafter"/>
</dbReference>
<dbReference type="Proteomes" id="UP000829364">
    <property type="component" value="Chromosome 13"/>
</dbReference>
<dbReference type="AlphaFoldDB" id="A0A9Q8QPD8"/>